<comment type="similarity">
    <text evidence="1">Belongs to the barstar family.</text>
</comment>
<dbReference type="AlphaFoldDB" id="A0A0K1JQ11"/>
<protein>
    <recommendedName>
        <fullName evidence="2">Barstar (barnase inhibitor) domain-containing protein</fullName>
    </recommendedName>
</protein>
<reference evidence="3 4" key="1">
    <citation type="submission" date="2015-03" db="EMBL/GenBank/DDBJ databases">
        <title>Luteipulveratus halotolerans sp. nov., a novel actinobacterium (Dermacoccaceae) from Sarawak, Malaysia.</title>
        <authorList>
            <person name="Juboi H."/>
            <person name="Basik A."/>
            <person name="Shamsul S.S."/>
            <person name="Arnold P."/>
            <person name="Schmitt E.K."/>
            <person name="Sanglier J.-J."/>
            <person name="Yeo T."/>
        </authorList>
    </citation>
    <scope>NUCLEOTIDE SEQUENCE [LARGE SCALE GENOMIC DNA]</scope>
    <source>
        <strain evidence="3 4">MN07-A0370</strain>
    </source>
</reference>
<proteinExistence type="inferred from homology"/>
<dbReference type="SUPFAM" id="SSF52038">
    <property type="entry name" value="Barstar-related"/>
    <property type="match status" value="1"/>
</dbReference>
<organism evidence="3 4">
    <name type="scientific">Luteipulveratus mongoliensis</name>
    <dbReference type="NCBI Taxonomy" id="571913"/>
    <lineage>
        <taxon>Bacteria</taxon>
        <taxon>Bacillati</taxon>
        <taxon>Actinomycetota</taxon>
        <taxon>Actinomycetes</taxon>
        <taxon>Micrococcales</taxon>
        <taxon>Dermacoccaceae</taxon>
        <taxon>Luteipulveratus</taxon>
    </lineage>
</organism>
<dbReference type="KEGG" id="lmoi:VV02_10055"/>
<dbReference type="PATRIC" id="fig|571913.6.peg.2052"/>
<dbReference type="STRING" id="571913.VV02_10055"/>
<accession>A0A0K1JQ11</accession>
<evidence type="ECO:0000313" key="4">
    <source>
        <dbReference type="Proteomes" id="UP000066480"/>
    </source>
</evidence>
<name>A0A0K1JQ11_9MICO</name>
<dbReference type="Gene3D" id="3.30.370.10">
    <property type="entry name" value="Barstar-like"/>
    <property type="match status" value="1"/>
</dbReference>
<feature type="domain" description="Barstar (barnase inhibitor)" evidence="2">
    <location>
        <begin position="7"/>
        <end position="84"/>
    </location>
</feature>
<dbReference type="Proteomes" id="UP000066480">
    <property type="component" value="Chromosome"/>
</dbReference>
<keyword evidence="4" id="KW-1185">Reference proteome</keyword>
<evidence type="ECO:0000256" key="1">
    <source>
        <dbReference type="ARBA" id="ARBA00006845"/>
    </source>
</evidence>
<gene>
    <name evidence="3" type="ORF">VV02_10055</name>
</gene>
<dbReference type="Pfam" id="PF01337">
    <property type="entry name" value="Barstar"/>
    <property type="match status" value="1"/>
</dbReference>
<evidence type="ECO:0000313" key="3">
    <source>
        <dbReference type="EMBL" id="AKU18799.1"/>
    </source>
</evidence>
<dbReference type="InterPro" id="IPR035905">
    <property type="entry name" value="Barstar-like_sf"/>
</dbReference>
<evidence type="ECO:0000259" key="2">
    <source>
        <dbReference type="Pfam" id="PF01337"/>
    </source>
</evidence>
<dbReference type="InterPro" id="IPR000468">
    <property type="entry name" value="Barstar"/>
</dbReference>
<dbReference type="EMBL" id="CP011112">
    <property type="protein sequence ID" value="AKU18799.1"/>
    <property type="molecule type" value="Genomic_DNA"/>
</dbReference>
<sequence>MAGSEGWRTVHLDTGDVSDKAGLMDRVQRAFQLPDWFGRNWDALADALSDVRSEPGVLVAWTGRAGLDDTTRRTTEEILTERADDREGAFVAVLLEG</sequence>